<evidence type="ECO:0000256" key="4">
    <source>
        <dbReference type="ARBA" id="ARBA00022603"/>
    </source>
</evidence>
<evidence type="ECO:0000256" key="9">
    <source>
        <dbReference type="ARBA" id="ARBA00022884"/>
    </source>
</evidence>
<keyword evidence="5" id="KW-0808">Transferase</keyword>
<organism evidence="14">
    <name type="scientific">Timema bartmani</name>
    <dbReference type="NCBI Taxonomy" id="61472"/>
    <lineage>
        <taxon>Eukaryota</taxon>
        <taxon>Metazoa</taxon>
        <taxon>Ecdysozoa</taxon>
        <taxon>Arthropoda</taxon>
        <taxon>Hexapoda</taxon>
        <taxon>Insecta</taxon>
        <taxon>Pterygota</taxon>
        <taxon>Neoptera</taxon>
        <taxon>Polyneoptera</taxon>
        <taxon>Phasmatodea</taxon>
        <taxon>Timematodea</taxon>
        <taxon>Timematoidea</taxon>
        <taxon>Timematidae</taxon>
        <taxon>Timema</taxon>
    </lineage>
</organism>
<dbReference type="GO" id="GO:0034587">
    <property type="term" value="P:piRNA processing"/>
    <property type="evidence" value="ECO:0007669"/>
    <property type="project" value="TreeGrafter"/>
</dbReference>
<dbReference type="SUPFAM" id="SSF53335">
    <property type="entry name" value="S-adenosyl-L-methionine-dependent methyltransferases"/>
    <property type="match status" value="1"/>
</dbReference>
<evidence type="ECO:0000256" key="11">
    <source>
        <dbReference type="ARBA" id="ARBA00035025"/>
    </source>
</evidence>
<dbReference type="EC" id="2.1.1.386" evidence="11"/>
<evidence type="ECO:0000256" key="13">
    <source>
        <dbReference type="SAM" id="MobiDB-lite"/>
    </source>
</evidence>
<dbReference type="GO" id="GO:0003723">
    <property type="term" value="F:RNA binding"/>
    <property type="evidence" value="ECO:0007669"/>
    <property type="project" value="UniProtKB-KW"/>
</dbReference>
<evidence type="ECO:0000256" key="1">
    <source>
        <dbReference type="ARBA" id="ARBA00001946"/>
    </source>
</evidence>
<dbReference type="GO" id="GO:0001510">
    <property type="term" value="P:RNA methylation"/>
    <property type="evidence" value="ECO:0007669"/>
    <property type="project" value="InterPro"/>
</dbReference>
<evidence type="ECO:0000256" key="7">
    <source>
        <dbReference type="ARBA" id="ARBA00022723"/>
    </source>
</evidence>
<evidence type="ECO:0000256" key="6">
    <source>
        <dbReference type="ARBA" id="ARBA00022691"/>
    </source>
</evidence>
<dbReference type="GO" id="GO:0005737">
    <property type="term" value="C:cytoplasm"/>
    <property type="evidence" value="ECO:0007669"/>
    <property type="project" value="TreeGrafter"/>
</dbReference>
<evidence type="ECO:0000256" key="10">
    <source>
        <dbReference type="ARBA" id="ARBA00023158"/>
    </source>
</evidence>
<dbReference type="PANTHER" id="PTHR21404:SF3">
    <property type="entry name" value="SMALL RNA 2'-O-METHYLTRANSFERASE"/>
    <property type="match status" value="1"/>
</dbReference>
<dbReference type="InterPro" id="IPR026610">
    <property type="entry name" value="Hen1"/>
</dbReference>
<evidence type="ECO:0000256" key="12">
    <source>
        <dbReference type="ARBA" id="ARBA00048418"/>
    </source>
</evidence>
<evidence type="ECO:0000256" key="2">
    <source>
        <dbReference type="ARBA" id="ARBA00009026"/>
    </source>
</evidence>
<dbReference type="GO" id="GO:0090486">
    <property type="term" value="F:small RNA 2'-O-methyltransferase activity"/>
    <property type="evidence" value="ECO:0007669"/>
    <property type="project" value="UniProtKB-EC"/>
</dbReference>
<dbReference type="GO" id="GO:0046872">
    <property type="term" value="F:metal ion binding"/>
    <property type="evidence" value="ECO:0007669"/>
    <property type="project" value="UniProtKB-KW"/>
</dbReference>
<comment type="catalytic activity">
    <reaction evidence="12">
        <text>small RNA 3'-end nucleotide + S-adenosyl-L-methionine = small RNA 3'-end 2'-O-methylnucleotide + S-adenosyl-L-homocysteine + H(+)</text>
        <dbReference type="Rhea" id="RHEA:37887"/>
        <dbReference type="Rhea" id="RHEA-COMP:10415"/>
        <dbReference type="Rhea" id="RHEA-COMP:10416"/>
        <dbReference type="ChEBI" id="CHEBI:15378"/>
        <dbReference type="ChEBI" id="CHEBI:57856"/>
        <dbReference type="ChEBI" id="CHEBI:59789"/>
        <dbReference type="ChEBI" id="CHEBI:74896"/>
        <dbReference type="ChEBI" id="CHEBI:74898"/>
        <dbReference type="EC" id="2.1.1.386"/>
    </reaction>
</comment>
<dbReference type="InterPro" id="IPR029063">
    <property type="entry name" value="SAM-dependent_MTases_sf"/>
</dbReference>
<proteinExistence type="inferred from homology"/>
<dbReference type="GO" id="GO:0030422">
    <property type="term" value="P:siRNA processing"/>
    <property type="evidence" value="ECO:0007669"/>
    <property type="project" value="TreeGrafter"/>
</dbReference>
<protein>
    <recommendedName>
        <fullName evidence="3">Small RNA 2'-O-methyltransferase</fullName>
        <ecNumber evidence="11">2.1.1.386</ecNumber>
    </recommendedName>
</protein>
<comment type="similarity">
    <text evidence="2">Belongs to the methyltransferase superfamily. HEN1 family.</text>
</comment>
<feature type="compositionally biased region" description="Basic and acidic residues" evidence="13">
    <location>
        <begin position="201"/>
        <end position="217"/>
    </location>
</feature>
<evidence type="ECO:0000256" key="8">
    <source>
        <dbReference type="ARBA" id="ARBA00022842"/>
    </source>
</evidence>
<keyword evidence="6" id="KW-0949">S-adenosyl-L-methionine</keyword>
<evidence type="ECO:0000313" key="14">
    <source>
        <dbReference type="EMBL" id="CAD7445035.1"/>
    </source>
</evidence>
<keyword evidence="7" id="KW-0479">Metal-binding</keyword>
<name>A0A7R9F1S4_9NEOP</name>
<dbReference type="GO" id="GO:0005634">
    <property type="term" value="C:nucleus"/>
    <property type="evidence" value="ECO:0007669"/>
    <property type="project" value="TreeGrafter"/>
</dbReference>
<evidence type="ECO:0000256" key="5">
    <source>
        <dbReference type="ARBA" id="ARBA00022679"/>
    </source>
</evidence>
<dbReference type="PANTHER" id="PTHR21404">
    <property type="entry name" value="HEN1"/>
    <property type="match status" value="1"/>
</dbReference>
<comment type="cofactor">
    <cofactor evidence="1">
        <name>Mg(2+)</name>
        <dbReference type="ChEBI" id="CHEBI:18420"/>
    </cofactor>
</comment>
<sequence>MTHATWPVVDFGCAEFGFFSYLKHFPGVEEVLEVDIDKDLLMCMKCRTAPLNCDYLNTRTEPLTVYILEGNIARTDSHLQGTDAVVCIEIIEHLYPDTLEDVPYTVFGFVRPLVAIFTTPNIEFNALFPNPDGFRHHDHKFEWTRSQATNIVGRYPDYTVKFVGIGPPPEGFSSLGCCSQMAVFVKQTPHKTECRSISADSRTDTQTEPKSSDKVSLDEDSYNLLETYKYPFHVDTRTDKEKICDEAQYYISMWSRESVFDTGEHIEIPLSVLLPMVQKWCHSPQLLRSTLEGAGWKVAESVSGELCVIERYPFDHSSSSSSVEELDDRAAAPYIEDESSLPLTQTNLEIDDWWDDDPTPNCSTWDWGVTDMLPGLPRDSAANCSTLSSVEHISENYKPPGSEVGTEKPFENTATFKDTEYVPNPFVPDKALEHFHQTHNTELKPDILESFHSKPLVATESEQITLRHNQDCIEESLKVTENKEHILFADKNVCFGLETVENAEFKLKPLRPSRCDVGCSSAESKVQKGCIKPTKSVKTINKCLNDVIEPLGTNIIDSEGIDSYHLLNGNLQPVSHIAVPKEIPSEFDSNLANSKQDEMVSGPMFNAQTFKTDSDPTYTNSSQVSVVKMRPTTANHDATTDQSMSLNLELETSRVPNVFAPNKRMTRSLEVAMIDRLDDSSIVDSFSLEEQNSKAVDSGYPNSSSVQDMDLDRTPEQFDEIFTEDFLLTGNSSFDEHNSDYDDSLSNASDVSDHLDNEGQLYRPVAPVPNGLLREVLDEGVENGDVANNNLALANFGAGALHNQGIPGEGDAPIPVHLLFDEDDNVSIVSDDSALELGDLEEHSSEELIIWEALDAQVSDEVIVLGDVGGSGEPHSNE</sequence>
<dbReference type="Gene3D" id="3.40.50.150">
    <property type="entry name" value="Vaccinia Virus protein VP39"/>
    <property type="match status" value="1"/>
</dbReference>
<feature type="region of interest" description="Disordered" evidence="13">
    <location>
        <begin position="195"/>
        <end position="217"/>
    </location>
</feature>
<keyword evidence="8" id="KW-0460">Magnesium</keyword>
<accession>A0A7R9F1S4</accession>
<dbReference type="EMBL" id="OD567047">
    <property type="protein sequence ID" value="CAD7445035.1"/>
    <property type="molecule type" value="Genomic_DNA"/>
</dbReference>
<reference evidence="14" key="1">
    <citation type="submission" date="2020-11" db="EMBL/GenBank/DDBJ databases">
        <authorList>
            <person name="Tran Van P."/>
        </authorList>
    </citation>
    <scope>NUCLEOTIDE SEQUENCE</scope>
</reference>
<evidence type="ECO:0000256" key="3">
    <source>
        <dbReference type="ARBA" id="ARBA00021330"/>
    </source>
</evidence>
<keyword evidence="10" id="KW-0943">RNA-mediated gene silencing</keyword>
<gene>
    <name evidence="14" type="ORF">TBIB3V08_LOCUS7398</name>
</gene>
<keyword evidence="9" id="KW-0694">RNA-binding</keyword>
<dbReference type="AlphaFoldDB" id="A0A7R9F1S4"/>
<keyword evidence="4" id="KW-0489">Methyltransferase</keyword>